<dbReference type="Proteomes" id="UP000199050">
    <property type="component" value="Unassembled WGS sequence"/>
</dbReference>
<dbReference type="Gene3D" id="3.40.50.1820">
    <property type="entry name" value="alpha/beta hydrolase"/>
    <property type="match status" value="1"/>
</dbReference>
<dbReference type="AlphaFoldDB" id="A0A1G8UBM5"/>
<keyword evidence="2" id="KW-1185">Reference proteome</keyword>
<dbReference type="Pfam" id="PF00756">
    <property type="entry name" value="Esterase"/>
    <property type="match status" value="1"/>
</dbReference>
<organism evidence="1 2">
    <name type="scientific">Paenibacillus typhae</name>
    <dbReference type="NCBI Taxonomy" id="1174501"/>
    <lineage>
        <taxon>Bacteria</taxon>
        <taxon>Bacillati</taxon>
        <taxon>Bacillota</taxon>
        <taxon>Bacilli</taxon>
        <taxon>Bacillales</taxon>
        <taxon>Paenibacillaceae</taxon>
        <taxon>Paenibacillus</taxon>
    </lineage>
</organism>
<accession>A0A1G8UBM5</accession>
<dbReference type="STRING" id="1174501.SAMN05216192_11868"/>
<evidence type="ECO:0000313" key="2">
    <source>
        <dbReference type="Proteomes" id="UP000199050"/>
    </source>
</evidence>
<dbReference type="InterPro" id="IPR029058">
    <property type="entry name" value="AB_hydrolase_fold"/>
</dbReference>
<dbReference type="SUPFAM" id="SSF53474">
    <property type="entry name" value="alpha/beta-Hydrolases"/>
    <property type="match status" value="1"/>
</dbReference>
<dbReference type="EMBL" id="FNDX01000018">
    <property type="protein sequence ID" value="SDJ50615.1"/>
    <property type="molecule type" value="Genomic_DNA"/>
</dbReference>
<gene>
    <name evidence="1" type="ORF">SAMN05216192_11868</name>
</gene>
<dbReference type="PANTHER" id="PTHR48098">
    <property type="entry name" value="ENTEROCHELIN ESTERASE-RELATED"/>
    <property type="match status" value="1"/>
</dbReference>
<name>A0A1G8UBM5_9BACL</name>
<sequence>MCLRMKTSYRKEYSRHLNRDMEYKVYGHAGKPMLVFPTSLGRFYQYEDSGMIATLSSFIEAGKLQIWACDSIDEETFFSSHWNHEDKAVRHEQYDKYITQELIPAILHESKGNNGGHDQKILISGCSMGAYYSGSFFFRYPHFFDTLIALSGVYSTYYFFGDYMSENVYYNSPLHYLPNLADEDYLNEYRSSRIILCVGQGAYEDEMLHETRLIEELLTRKGIPAQVDYWGYDVDHDWYWWNRQIYYYISGVL</sequence>
<dbReference type="InterPro" id="IPR000801">
    <property type="entry name" value="Esterase-like"/>
</dbReference>
<reference evidence="2" key="1">
    <citation type="submission" date="2016-10" db="EMBL/GenBank/DDBJ databases">
        <authorList>
            <person name="Varghese N."/>
            <person name="Submissions S."/>
        </authorList>
    </citation>
    <scope>NUCLEOTIDE SEQUENCE [LARGE SCALE GENOMIC DNA]</scope>
    <source>
        <strain evidence="2">CGMCC 1.11012</strain>
    </source>
</reference>
<dbReference type="InterPro" id="IPR050583">
    <property type="entry name" value="Mycobacterial_A85_antigen"/>
</dbReference>
<protein>
    <submittedName>
        <fullName evidence="1">Esterase/lipase superfamily enzyme</fullName>
    </submittedName>
</protein>
<dbReference type="PANTHER" id="PTHR48098:SF3">
    <property type="entry name" value="IRON(III) ENTEROBACTIN ESTERASE"/>
    <property type="match status" value="1"/>
</dbReference>
<evidence type="ECO:0000313" key="1">
    <source>
        <dbReference type="EMBL" id="SDJ50615.1"/>
    </source>
</evidence>
<proteinExistence type="predicted"/>